<reference evidence="2" key="1">
    <citation type="submission" date="2017-12" db="EMBL/GenBank/DDBJ databases">
        <title>FDA dAtabase for Regulatory Grade micrObial Sequences (FDA-ARGOS): Supporting development and validation of Infectious Disease Dx tests.</title>
        <authorList>
            <person name="Hoffmann M."/>
            <person name="Allard M."/>
            <person name="Evans P."/>
            <person name="Brown E."/>
            <person name="Tallon L.J."/>
            <person name="Sadzewicz L."/>
            <person name="Sengamalay N."/>
            <person name="Ott S."/>
            <person name="Godinez A."/>
            <person name="Nagaraj S."/>
            <person name="Vavikolanu K."/>
            <person name="Aluvathingal J."/>
            <person name="Nadendla S."/>
            <person name="Hobson J."/>
            <person name="Sichtig H."/>
        </authorList>
    </citation>
    <scope>NUCLEOTIDE SEQUENCE [LARGE SCALE GENOMIC DNA]</scope>
    <source>
        <strain evidence="2">FDAARGOS_113</strain>
    </source>
</reference>
<dbReference type="AlphaFoldDB" id="A0A2J9V3F4"/>
<gene>
    <name evidence="2" type="ORF">AL544_020575</name>
</gene>
<dbReference type="OrthoDB" id="5906109at2"/>
<accession>A0A2J9V3F4</accession>
<keyword evidence="1" id="KW-0472">Membrane</keyword>
<feature type="transmembrane region" description="Helical" evidence="1">
    <location>
        <begin position="29"/>
        <end position="51"/>
    </location>
</feature>
<evidence type="ECO:0000313" key="3">
    <source>
        <dbReference type="Proteomes" id="UP000053748"/>
    </source>
</evidence>
<dbReference type="Proteomes" id="UP000053748">
    <property type="component" value="Unassembled WGS sequence"/>
</dbReference>
<keyword evidence="1" id="KW-1133">Transmembrane helix</keyword>
<evidence type="ECO:0000313" key="2">
    <source>
        <dbReference type="EMBL" id="PNM58275.1"/>
    </source>
</evidence>
<keyword evidence="1" id="KW-0812">Transmembrane</keyword>
<keyword evidence="3" id="KW-1185">Reference proteome</keyword>
<comment type="caution">
    <text evidence="2">The sequence shown here is derived from an EMBL/GenBank/DDBJ whole genome shotgun (WGS) entry which is preliminary data.</text>
</comment>
<dbReference type="GeneID" id="93952026"/>
<sequence length="52" mass="5933">MVRLIAIALLIALAFVLIRYRTNEKLQKGVVIVILATFVLYTTFLVISELIR</sequence>
<name>A0A2J9V3F4_VIBMI</name>
<organism evidence="2 3">
    <name type="scientific">Vibrio mimicus</name>
    <dbReference type="NCBI Taxonomy" id="674"/>
    <lineage>
        <taxon>Bacteria</taxon>
        <taxon>Pseudomonadati</taxon>
        <taxon>Pseudomonadota</taxon>
        <taxon>Gammaproteobacteria</taxon>
        <taxon>Vibrionales</taxon>
        <taxon>Vibrionaceae</taxon>
        <taxon>Vibrio</taxon>
    </lineage>
</organism>
<evidence type="ECO:0000256" key="1">
    <source>
        <dbReference type="SAM" id="Phobius"/>
    </source>
</evidence>
<protein>
    <submittedName>
        <fullName evidence="2">Uncharacterized protein</fullName>
    </submittedName>
</protein>
<proteinExistence type="predicted"/>
<dbReference type="RefSeq" id="WP_000251900.1">
    <property type="nucleotide sequence ID" value="NZ_CAWMSS010000001.1"/>
</dbReference>
<dbReference type="EMBL" id="LOSJ02000002">
    <property type="protein sequence ID" value="PNM58275.1"/>
    <property type="molecule type" value="Genomic_DNA"/>
</dbReference>